<dbReference type="InterPro" id="IPR016024">
    <property type="entry name" value="ARM-type_fold"/>
</dbReference>
<accession>A0A9Q0R2P9</accession>
<evidence type="ECO:0000259" key="2">
    <source>
        <dbReference type="PROSITE" id="PS50097"/>
    </source>
</evidence>
<dbReference type="Gene3D" id="1.25.10.10">
    <property type="entry name" value="Leucine-rich Repeat Variant"/>
    <property type="match status" value="1"/>
</dbReference>
<comment type="caution">
    <text evidence="3">The sequence shown here is derived from an EMBL/GenBank/DDBJ whole genome shotgun (WGS) entry which is preliminary data.</text>
</comment>
<dbReference type="InterPro" id="IPR044953">
    <property type="entry name" value="At1g04390-like"/>
</dbReference>
<dbReference type="SUPFAM" id="SSF48371">
    <property type="entry name" value="ARM repeat"/>
    <property type="match status" value="1"/>
</dbReference>
<comment type="pathway">
    <text evidence="1">Protein modification; protein ubiquitination.</text>
</comment>
<dbReference type="CDD" id="cd18186">
    <property type="entry name" value="BTB_POZ_ZBTB_KLHL-like"/>
    <property type="match status" value="1"/>
</dbReference>
<reference evidence="3" key="1">
    <citation type="journal article" date="2023" name="Plant J.">
        <title>The genome of the king protea, Protea cynaroides.</title>
        <authorList>
            <person name="Chang J."/>
            <person name="Duong T.A."/>
            <person name="Schoeman C."/>
            <person name="Ma X."/>
            <person name="Roodt D."/>
            <person name="Barker N."/>
            <person name="Li Z."/>
            <person name="Van de Peer Y."/>
            <person name="Mizrachi E."/>
        </authorList>
    </citation>
    <scope>NUCLEOTIDE SEQUENCE</scope>
    <source>
        <tissue evidence="3">Young leaves</tissue>
    </source>
</reference>
<dbReference type="Pfam" id="PF26522">
    <property type="entry name" value="ARM_6"/>
    <property type="match status" value="1"/>
</dbReference>
<dbReference type="InterPro" id="IPR011333">
    <property type="entry name" value="SKP1/BTB/POZ_sf"/>
</dbReference>
<organism evidence="3 4">
    <name type="scientific">Protea cynaroides</name>
    <dbReference type="NCBI Taxonomy" id="273540"/>
    <lineage>
        <taxon>Eukaryota</taxon>
        <taxon>Viridiplantae</taxon>
        <taxon>Streptophyta</taxon>
        <taxon>Embryophyta</taxon>
        <taxon>Tracheophyta</taxon>
        <taxon>Spermatophyta</taxon>
        <taxon>Magnoliopsida</taxon>
        <taxon>Proteales</taxon>
        <taxon>Proteaceae</taxon>
        <taxon>Protea</taxon>
    </lineage>
</organism>
<evidence type="ECO:0000256" key="1">
    <source>
        <dbReference type="ARBA" id="ARBA00004906"/>
    </source>
</evidence>
<proteinExistence type="predicted"/>
<dbReference type="PANTHER" id="PTHR35918">
    <property type="entry name" value="OS06G0674800 PROTEIN"/>
    <property type="match status" value="1"/>
</dbReference>
<keyword evidence="4" id="KW-1185">Reference proteome</keyword>
<dbReference type="InterPro" id="IPR000210">
    <property type="entry name" value="BTB/POZ_dom"/>
</dbReference>
<name>A0A9Q0R2P9_9MAGN</name>
<dbReference type="InterPro" id="IPR011989">
    <property type="entry name" value="ARM-like"/>
</dbReference>
<feature type="domain" description="BTB" evidence="2">
    <location>
        <begin position="828"/>
        <end position="909"/>
    </location>
</feature>
<evidence type="ECO:0000313" key="4">
    <source>
        <dbReference type="Proteomes" id="UP001141806"/>
    </source>
</evidence>
<protein>
    <recommendedName>
        <fullName evidence="2">BTB domain-containing protein</fullName>
    </recommendedName>
</protein>
<gene>
    <name evidence="3" type="ORF">NE237_031701</name>
</gene>
<dbReference type="PROSITE" id="PS50097">
    <property type="entry name" value="BTB"/>
    <property type="match status" value="1"/>
</dbReference>
<dbReference type="OrthoDB" id="418748at2759"/>
<dbReference type="Pfam" id="PF00651">
    <property type="entry name" value="BTB"/>
    <property type="match status" value="1"/>
</dbReference>
<dbReference type="SUPFAM" id="SSF54695">
    <property type="entry name" value="POZ domain"/>
    <property type="match status" value="2"/>
</dbReference>
<evidence type="ECO:0000313" key="3">
    <source>
        <dbReference type="EMBL" id="KAJ4980864.1"/>
    </source>
</evidence>
<sequence>MKSSKQGTKKNRSLGDHALTLHQRLYQALNLGIKSYDNRERKWRCTDVEIQRLALRSISAFVDCISPETSEHTIVKDSINDILVALEEILQSKNEAILRMAINVTMKLVDVLGNSILQYDVLKLVHPLSSLLSFPESHVVVSCSIALNQILSKLSLWRIKRQEEICKILKETNTVEHIVCGLLDFATGTRSFEYFHEMASLLTTILWRWPPFRYPVWSNGKLLEVLEALCVKPDSSVAVVLLPLYSALALCGTGAMKLLENGEALLLMMVRCMDCSQPDSIRIEAFKLAQGFVRSQQGCLKMMSLCCEPIVRAIISAMSGCRSGSGKVATYQMPLLVEACRLALITRWAGVHHMYFWKLEVHQILLELLLSNSYKFKTCQHFMSSKDLLATVREGLDSNHLLVIRPYIWDILGWLSIHCEETFNPGTHGCSLNVLISCASLVFVDAIRSGRQVAQSEISYASKHEPISRAFCMMIYSPCQYIATHAKNNMSEVLMPNEEDNLVYLLGTLKSTSDENKYRAFSNIRIALNLMGLAGYSGLSKYRSVIIKSDGLKILLTFIRWCLKNDVSMRRLSIAHHLHHTSNETICCCFDNEDWEGEDILLFFSLWVLAELIQSSKSARNLQEVTSGLVDHLMELESSEGHILINMLQQICGGTFSAGPRWYATYILSYFGCYGFPSKLGKRIGEALNKNELADLQLILANRESVRIHGIILWVRCPSLLPMGELPQNEKIGDDFADRQKIEKSKEFREIRLSTHVDHQVLWKLLEFIYTGYVEGVTDLLKQLKILSRRCNVHSLSHMLSGKRPKWDSAIACCDFTPALGPAGYYFSDVVLEAKATEIMNWTCSVCSQSVPHMHVHKIILWASCDYLRALFQSGMQDSHSQIIRVQVGWEALRKLVSWFYSDELPKPSSGCLWNNTDLEQQLLDVQPYIELCWLAEFWFLEDVQEDCLSIVASCLKSSRHLSVKVISVAARFSQWKIVEVAANCMAPLFPQLRDSGQLEALDEELVDIVRAAYVRFSQEGASDH</sequence>
<dbReference type="Proteomes" id="UP001141806">
    <property type="component" value="Unassembled WGS sequence"/>
</dbReference>
<dbReference type="PANTHER" id="PTHR35918:SF1">
    <property type="entry name" value="BTB DOMAIN-CONTAINING PROTEIN"/>
    <property type="match status" value="1"/>
</dbReference>
<dbReference type="AlphaFoldDB" id="A0A9Q0R2P9"/>
<dbReference type="Gene3D" id="3.30.710.10">
    <property type="entry name" value="Potassium Channel Kv1.1, Chain A"/>
    <property type="match status" value="2"/>
</dbReference>
<dbReference type="EMBL" id="JAMYWD010000001">
    <property type="protein sequence ID" value="KAJ4980864.1"/>
    <property type="molecule type" value="Genomic_DNA"/>
</dbReference>
<dbReference type="InterPro" id="IPR059007">
    <property type="entry name" value="ARM_At1g04390"/>
</dbReference>